<dbReference type="GO" id="GO:0008422">
    <property type="term" value="F:beta-glucosidase activity"/>
    <property type="evidence" value="ECO:0007669"/>
    <property type="project" value="UniProtKB-EC"/>
</dbReference>
<evidence type="ECO:0000256" key="7">
    <source>
        <dbReference type="ARBA" id="ARBA00022729"/>
    </source>
</evidence>
<feature type="compositionally biased region" description="Low complexity" evidence="15">
    <location>
        <begin position="209"/>
        <end position="227"/>
    </location>
</feature>
<dbReference type="InterPro" id="IPR017853">
    <property type="entry name" value="GH"/>
</dbReference>
<dbReference type="EMBL" id="JAPZBQ010000005">
    <property type="protein sequence ID" value="KAJ5328341.1"/>
    <property type="molecule type" value="Genomic_DNA"/>
</dbReference>
<feature type="signal peptide" evidence="16">
    <location>
        <begin position="1"/>
        <end position="18"/>
    </location>
</feature>
<evidence type="ECO:0000313" key="18">
    <source>
        <dbReference type="EMBL" id="KAJ5328341.1"/>
    </source>
</evidence>
<comment type="pathway">
    <text evidence="3">Glycan metabolism; cellulose degradation.</text>
</comment>
<dbReference type="Pfam" id="PF14310">
    <property type="entry name" value="Fn3-like"/>
    <property type="match status" value="1"/>
</dbReference>
<comment type="function">
    <text evidence="14">Beta-glucosidases are one of a number of cellulolytic enzymes involved in the degradation of cellulosic biomass. Catalyzes the last step releasing glucose from the inhibitory cellobiose.</text>
</comment>
<evidence type="ECO:0000256" key="11">
    <source>
        <dbReference type="ARBA" id="ARBA00023277"/>
    </source>
</evidence>
<evidence type="ECO:0000256" key="1">
    <source>
        <dbReference type="ARBA" id="ARBA00000448"/>
    </source>
</evidence>
<dbReference type="SUPFAM" id="SSF52279">
    <property type="entry name" value="Beta-D-glucan exohydrolase, C-terminal domain"/>
    <property type="match status" value="1"/>
</dbReference>
<dbReference type="Proteomes" id="UP001147695">
    <property type="component" value="Unassembled WGS sequence"/>
</dbReference>
<dbReference type="PANTHER" id="PTHR42715">
    <property type="entry name" value="BETA-GLUCOSIDASE"/>
    <property type="match status" value="1"/>
</dbReference>
<evidence type="ECO:0000256" key="3">
    <source>
        <dbReference type="ARBA" id="ARBA00004987"/>
    </source>
</evidence>
<comment type="caution">
    <text evidence="18">The sequence shown here is derived from an EMBL/GenBank/DDBJ whole genome shotgun (WGS) entry which is preliminary data.</text>
</comment>
<dbReference type="FunFam" id="2.60.40.10:FF:000757">
    <property type="entry name" value="Beta-glucosidase G"/>
    <property type="match status" value="1"/>
</dbReference>
<evidence type="ECO:0000256" key="13">
    <source>
        <dbReference type="ARBA" id="ARBA00023326"/>
    </source>
</evidence>
<comment type="catalytic activity">
    <reaction evidence="1">
        <text>Hydrolysis of terminal, non-reducing beta-D-glucosyl residues with release of beta-D-glucose.</text>
        <dbReference type="EC" id="3.2.1.21"/>
    </reaction>
</comment>
<feature type="domain" description="Fibronectin type III-like" evidence="17">
    <location>
        <begin position="711"/>
        <end position="780"/>
    </location>
</feature>
<keyword evidence="12" id="KW-0326">Glycosidase</keyword>
<reference evidence="18" key="1">
    <citation type="submission" date="2022-12" db="EMBL/GenBank/DDBJ databases">
        <authorList>
            <person name="Petersen C."/>
        </authorList>
    </citation>
    <scope>NUCLEOTIDE SEQUENCE</scope>
    <source>
        <strain evidence="18">IBT 35673</strain>
    </source>
</reference>
<dbReference type="InterPro" id="IPR036962">
    <property type="entry name" value="Glyco_hydro_3_N_sf"/>
</dbReference>
<dbReference type="Gene3D" id="2.60.40.10">
    <property type="entry name" value="Immunoglobulins"/>
    <property type="match status" value="1"/>
</dbReference>
<protein>
    <recommendedName>
        <fullName evidence="5">beta-glucosidase</fullName>
        <ecNumber evidence="5">3.2.1.21</ecNumber>
    </recommendedName>
</protein>
<evidence type="ECO:0000256" key="16">
    <source>
        <dbReference type="SAM" id="SignalP"/>
    </source>
</evidence>
<evidence type="ECO:0000256" key="14">
    <source>
        <dbReference type="ARBA" id="ARBA00024983"/>
    </source>
</evidence>
<dbReference type="InterPro" id="IPR050288">
    <property type="entry name" value="Cellulose_deg_GH3"/>
</dbReference>
<dbReference type="Gene3D" id="3.40.50.1700">
    <property type="entry name" value="Glycoside hydrolase family 3 C-terminal domain"/>
    <property type="match status" value="1"/>
</dbReference>
<comment type="subcellular location">
    <subcellularLocation>
        <location evidence="2">Secreted</location>
    </subcellularLocation>
</comment>
<feature type="compositionally biased region" description="Gly residues" evidence="15">
    <location>
        <begin position="191"/>
        <end position="208"/>
    </location>
</feature>
<keyword evidence="6" id="KW-0964">Secreted</keyword>
<evidence type="ECO:0000256" key="4">
    <source>
        <dbReference type="ARBA" id="ARBA00005336"/>
    </source>
</evidence>
<dbReference type="AlphaFoldDB" id="A0A9W9U9J4"/>
<dbReference type="SMART" id="SM01217">
    <property type="entry name" value="Fn3_like"/>
    <property type="match status" value="1"/>
</dbReference>
<dbReference type="InterPro" id="IPR013783">
    <property type="entry name" value="Ig-like_fold"/>
</dbReference>
<keyword evidence="10" id="KW-0325">Glycoprotein</keyword>
<accession>A0A9W9U9J4</accession>
<feature type="region of interest" description="Disordered" evidence="15">
    <location>
        <begin position="186"/>
        <end position="247"/>
    </location>
</feature>
<dbReference type="InterPro" id="IPR026891">
    <property type="entry name" value="Fn3-like"/>
</dbReference>
<dbReference type="InterPro" id="IPR002772">
    <property type="entry name" value="Glyco_hydro_3_C"/>
</dbReference>
<keyword evidence="9" id="KW-0136">Cellulose degradation</keyword>
<dbReference type="InterPro" id="IPR001764">
    <property type="entry name" value="Glyco_hydro_3_N"/>
</dbReference>
<dbReference type="Pfam" id="PF00933">
    <property type="entry name" value="Glyco_hydro_3"/>
    <property type="match status" value="1"/>
</dbReference>
<evidence type="ECO:0000256" key="9">
    <source>
        <dbReference type="ARBA" id="ARBA00023001"/>
    </source>
</evidence>
<keyword evidence="11" id="KW-0119">Carbohydrate metabolism</keyword>
<evidence type="ECO:0000313" key="19">
    <source>
        <dbReference type="Proteomes" id="UP001147695"/>
    </source>
</evidence>
<proteinExistence type="inferred from homology"/>
<evidence type="ECO:0000256" key="2">
    <source>
        <dbReference type="ARBA" id="ARBA00004613"/>
    </source>
</evidence>
<dbReference type="PRINTS" id="PR00133">
    <property type="entry name" value="GLHYDRLASE3"/>
</dbReference>
<evidence type="ECO:0000256" key="10">
    <source>
        <dbReference type="ARBA" id="ARBA00023180"/>
    </source>
</evidence>
<reference evidence="18" key="2">
    <citation type="journal article" date="2023" name="IMA Fungus">
        <title>Comparative genomic study of the Penicillium genus elucidates a diverse pangenome and 15 lateral gene transfer events.</title>
        <authorList>
            <person name="Petersen C."/>
            <person name="Sorensen T."/>
            <person name="Nielsen M.R."/>
            <person name="Sondergaard T.E."/>
            <person name="Sorensen J.L."/>
            <person name="Fitzpatrick D.A."/>
            <person name="Frisvad J.C."/>
            <person name="Nielsen K.L."/>
        </authorList>
    </citation>
    <scope>NUCLEOTIDE SEQUENCE</scope>
    <source>
        <strain evidence="18">IBT 35673</strain>
    </source>
</reference>
<evidence type="ECO:0000256" key="12">
    <source>
        <dbReference type="ARBA" id="ARBA00023295"/>
    </source>
</evidence>
<keyword evidence="8" id="KW-0378">Hydrolase</keyword>
<keyword evidence="7 16" id="KW-0732">Signal</keyword>
<keyword evidence="13" id="KW-0624">Polysaccharide degradation</keyword>
<evidence type="ECO:0000256" key="6">
    <source>
        <dbReference type="ARBA" id="ARBA00022525"/>
    </source>
</evidence>
<feature type="chain" id="PRO_5040742506" description="beta-glucosidase" evidence="16">
    <location>
        <begin position="19"/>
        <end position="794"/>
    </location>
</feature>
<gene>
    <name evidence="18" type="ORF">N7452_008731</name>
</gene>
<evidence type="ECO:0000256" key="8">
    <source>
        <dbReference type="ARBA" id="ARBA00022801"/>
    </source>
</evidence>
<sequence length="794" mass="84620">MKIHSLSLLCALSGAAVAASDSKAGLLSNGNVVLGDWQAAYEKATKFVSKLNTTEKLKLITGSDATTTDGQSFTALKFLDGSMGLQDYYYVSAFSQSSALAMTWDKDAMYKQARAVAVEAYLKGVQVINGPTSQPMGRTPWGGRLVETFGPDPYLNGIATGLGVEAYNDVGIIAGAKHFILNEQETNRTSSGGGGGGGGMGGGSGGPPGSSNSSSNTAAPPSSTGSSLKVRAMGGSSSSSAPYSSNADSKTLHETYLWSFYDAVHSGLGGMMCAMTKVNNTLACESSAMLLDILKEELGYPGLVFPDQMAQQNALASAISGLDYGSSSLWSTSAMTGFLKGKNLTEARLNDMATRNLIGWYHANLDNGTQPATESEDAYVDVRGDHAKLIRSYGSKSMVLLKNKNNTLPLNKPHKMAIFGSHARAAIAGPNMAFSVEGSGPTYDGHLATDSGSGQGSLPYLITPETALTIKASQDGTMLRWVANDTYSSSSGSTLVMQGSDSTSVTPSISAYAENMNVCLVFINALAGEGADRTELYNTDQDALVNEVAENCANTVVVINSAGVRLVDNWIENENVTAVLYGSLLGQESGNSIVDVLYGDVNPSGRLIHTIAKNESDYNVGLCYTQQCNFTEGNFIDYRYFDAYNVTPRYEFGYGLSYTEFKYSDVSINGPKALSTFPTGKRAVGGYEDLWDIVASVSVKVQNAGSVDGAEVPQLYISYPKAAQQPLRQLRGFENVEIKKGKQQEVKFNLRRRDISYWDVKAQNWAVAPGSYRVYVGASSRDLRKQGSFVVHSK</sequence>
<dbReference type="GO" id="GO:0005576">
    <property type="term" value="C:extracellular region"/>
    <property type="evidence" value="ECO:0007669"/>
    <property type="project" value="UniProtKB-SubCell"/>
</dbReference>
<evidence type="ECO:0000256" key="5">
    <source>
        <dbReference type="ARBA" id="ARBA00012744"/>
    </source>
</evidence>
<feature type="compositionally biased region" description="Low complexity" evidence="15">
    <location>
        <begin position="236"/>
        <end position="247"/>
    </location>
</feature>
<dbReference type="SUPFAM" id="SSF51445">
    <property type="entry name" value="(Trans)glycosidases"/>
    <property type="match status" value="1"/>
</dbReference>
<dbReference type="FunFam" id="3.40.50.1700:FF:000021">
    <property type="entry name" value="Probable beta-glucosidase D"/>
    <property type="match status" value="1"/>
</dbReference>
<dbReference type="InterPro" id="IPR036881">
    <property type="entry name" value="Glyco_hydro_3_C_sf"/>
</dbReference>
<evidence type="ECO:0000259" key="17">
    <source>
        <dbReference type="SMART" id="SM01217"/>
    </source>
</evidence>
<dbReference type="EC" id="3.2.1.21" evidence="5"/>
<organism evidence="18 19">
    <name type="scientific">Penicillium brevicompactum</name>
    <dbReference type="NCBI Taxonomy" id="5074"/>
    <lineage>
        <taxon>Eukaryota</taxon>
        <taxon>Fungi</taxon>
        <taxon>Dikarya</taxon>
        <taxon>Ascomycota</taxon>
        <taxon>Pezizomycotina</taxon>
        <taxon>Eurotiomycetes</taxon>
        <taxon>Eurotiomycetidae</taxon>
        <taxon>Eurotiales</taxon>
        <taxon>Aspergillaceae</taxon>
        <taxon>Penicillium</taxon>
    </lineage>
</organism>
<name>A0A9W9U9J4_PENBR</name>
<dbReference type="PANTHER" id="PTHR42715:SF14">
    <property type="entry name" value="BETA-GLUCOSIDASE D-RELATED"/>
    <property type="match status" value="1"/>
</dbReference>
<evidence type="ECO:0000256" key="15">
    <source>
        <dbReference type="SAM" id="MobiDB-lite"/>
    </source>
</evidence>
<dbReference type="Gene3D" id="3.20.20.300">
    <property type="entry name" value="Glycoside hydrolase, family 3, N-terminal domain"/>
    <property type="match status" value="1"/>
</dbReference>
<comment type="similarity">
    <text evidence="4">Belongs to the glycosyl hydrolase 3 family.</text>
</comment>
<dbReference type="GO" id="GO:0030245">
    <property type="term" value="P:cellulose catabolic process"/>
    <property type="evidence" value="ECO:0007669"/>
    <property type="project" value="UniProtKB-KW"/>
</dbReference>
<dbReference type="Pfam" id="PF01915">
    <property type="entry name" value="Glyco_hydro_3_C"/>
    <property type="match status" value="1"/>
</dbReference>